<protein>
    <recommendedName>
        <fullName evidence="6">Flagellar P-ring protein</fullName>
    </recommendedName>
    <alternativeName>
        <fullName evidence="6">Basal body P-ring protein</fullName>
    </alternativeName>
</protein>
<keyword evidence="8" id="KW-1185">Reference proteome</keyword>
<dbReference type="EMBL" id="LT629797">
    <property type="protein sequence ID" value="SDU82653.1"/>
    <property type="molecule type" value="Genomic_DNA"/>
</dbReference>
<dbReference type="InterPro" id="IPR001782">
    <property type="entry name" value="Flag_FlgI"/>
</dbReference>
<keyword evidence="7" id="KW-0282">Flagellum</keyword>
<keyword evidence="5 6" id="KW-0975">Bacterial flagellum</keyword>
<evidence type="ECO:0000313" key="7">
    <source>
        <dbReference type="EMBL" id="SDU82653.1"/>
    </source>
</evidence>
<evidence type="ECO:0000256" key="3">
    <source>
        <dbReference type="ARBA" id="ARBA00008994"/>
    </source>
</evidence>
<name>A0A1H2LNS0_9PSED</name>
<dbReference type="GO" id="GO:0005198">
    <property type="term" value="F:structural molecule activity"/>
    <property type="evidence" value="ECO:0007669"/>
    <property type="project" value="InterPro"/>
</dbReference>
<sequence length="436" mass="45721">MKTWMTSVAVGRVQPARSPVGASSAREAFTELRVREQSSLLQRTPVHSQSASCRQQFACAYRGQRRRGANDWLLLAIMLACLLISQQAQAERLKDLASIQGVRSNQLIGYGLVVGLNGSGDQTTQTPFTVQTFNNMLAQFGIKVPTGGNVQLKNIAAVSVHADLPPFAKPGQTIDITISSIGNAKSLRGGSLLMTPLKGIDGNVYAIAQGNLVVGGFDAGGADGSRITVNVPSAGRIPGGATVERPVPSGFDQGNYLTLNLNRPDFTTAKNIVDQINDLLGPGVAQAIDGGSIRVSAPLDPNQRVDYLSILENIEVNPGQAVAKVIINSRTGTIVIGQNVKVQPAAVTHGSLTVTITEDPIVSQPNALAGGDTAVVPRSRVNADEEAKPMFKFGPGTTLDEIVRAVNQVGAAPSDLMAILEALKQAGALQADLIVI</sequence>
<dbReference type="AlphaFoldDB" id="A0A1H2LNS0"/>
<evidence type="ECO:0000256" key="6">
    <source>
        <dbReference type="HAMAP-Rule" id="MF_00416"/>
    </source>
</evidence>
<dbReference type="Pfam" id="PF02119">
    <property type="entry name" value="FlgI"/>
    <property type="match status" value="1"/>
</dbReference>
<dbReference type="NCBIfam" id="NF003676">
    <property type="entry name" value="PRK05303.1"/>
    <property type="match status" value="1"/>
</dbReference>
<dbReference type="GO" id="GO:0009428">
    <property type="term" value="C:bacterial-type flagellum basal body, distal rod, P ring"/>
    <property type="evidence" value="ECO:0007669"/>
    <property type="project" value="InterPro"/>
</dbReference>
<dbReference type="PRINTS" id="PR01010">
    <property type="entry name" value="FLGPRINGFLGI"/>
</dbReference>
<dbReference type="HAMAP" id="MF_00416">
    <property type="entry name" value="FlgI"/>
    <property type="match status" value="1"/>
</dbReference>
<dbReference type="PANTHER" id="PTHR30381">
    <property type="entry name" value="FLAGELLAR P-RING PERIPLASMIC PROTEIN FLGI"/>
    <property type="match status" value="1"/>
</dbReference>
<gene>
    <name evidence="6" type="primary">flgI</name>
    <name evidence="7" type="ORF">SAMN05216363_1937</name>
</gene>
<organism evidence="7 8">
    <name type="scientific">Pseudomonas sihuiensis</name>
    <dbReference type="NCBI Taxonomy" id="1274359"/>
    <lineage>
        <taxon>Bacteria</taxon>
        <taxon>Pseudomonadati</taxon>
        <taxon>Pseudomonadota</taxon>
        <taxon>Gammaproteobacteria</taxon>
        <taxon>Pseudomonadales</taxon>
        <taxon>Pseudomonadaceae</taxon>
        <taxon>Pseudomonas</taxon>
    </lineage>
</organism>
<comment type="function">
    <text evidence="1 6">Assembles around the rod to form the L-ring and probably protects the motor/basal body from shearing forces during rotation.</text>
</comment>
<evidence type="ECO:0000256" key="5">
    <source>
        <dbReference type="ARBA" id="ARBA00023143"/>
    </source>
</evidence>
<comment type="subunit">
    <text evidence="6">The basal body constitutes a major portion of the flagellar organelle and consists of four rings (L,P,S, and M) mounted on a central rod.</text>
</comment>
<comment type="subcellular location">
    <subcellularLocation>
        <location evidence="2 6">Bacterial flagellum basal body</location>
    </subcellularLocation>
</comment>
<keyword evidence="7" id="KW-0966">Cell projection</keyword>
<evidence type="ECO:0000256" key="2">
    <source>
        <dbReference type="ARBA" id="ARBA00004117"/>
    </source>
</evidence>
<comment type="similarity">
    <text evidence="3 6">Belongs to the FlgI family.</text>
</comment>
<evidence type="ECO:0000313" key="8">
    <source>
        <dbReference type="Proteomes" id="UP000198675"/>
    </source>
</evidence>
<keyword evidence="7" id="KW-0969">Cilium</keyword>
<dbReference type="Proteomes" id="UP000198675">
    <property type="component" value="Chromosome I"/>
</dbReference>
<evidence type="ECO:0000256" key="1">
    <source>
        <dbReference type="ARBA" id="ARBA00002591"/>
    </source>
</evidence>
<dbReference type="GO" id="GO:0030288">
    <property type="term" value="C:outer membrane-bounded periplasmic space"/>
    <property type="evidence" value="ECO:0007669"/>
    <property type="project" value="InterPro"/>
</dbReference>
<keyword evidence="4" id="KW-0732">Signal</keyword>
<dbReference type="PANTHER" id="PTHR30381:SF0">
    <property type="entry name" value="FLAGELLAR P-RING PROTEIN"/>
    <property type="match status" value="1"/>
</dbReference>
<dbReference type="GO" id="GO:0071973">
    <property type="term" value="P:bacterial-type flagellum-dependent cell motility"/>
    <property type="evidence" value="ECO:0007669"/>
    <property type="project" value="InterPro"/>
</dbReference>
<proteinExistence type="inferred from homology"/>
<accession>A0A1H2LNS0</accession>
<reference evidence="8" key="1">
    <citation type="submission" date="2016-10" db="EMBL/GenBank/DDBJ databases">
        <authorList>
            <person name="Varghese N."/>
            <person name="Submissions S."/>
        </authorList>
    </citation>
    <scope>NUCLEOTIDE SEQUENCE [LARGE SCALE GENOMIC DNA]</scope>
    <source>
        <strain evidence="8">KCTC 32246</strain>
    </source>
</reference>
<evidence type="ECO:0000256" key="4">
    <source>
        <dbReference type="ARBA" id="ARBA00022729"/>
    </source>
</evidence>